<feature type="transmembrane region" description="Helical" evidence="7">
    <location>
        <begin position="12"/>
        <end position="29"/>
    </location>
</feature>
<dbReference type="InterPro" id="IPR051539">
    <property type="entry name" value="T4SS-coupling_protein"/>
</dbReference>
<dbReference type="PANTHER" id="PTHR37937">
    <property type="entry name" value="CONJUGATIVE TRANSFER: DNA TRANSPORT"/>
    <property type="match status" value="1"/>
</dbReference>
<dbReference type="InterPro" id="IPR003688">
    <property type="entry name" value="TraG/VirD4"/>
</dbReference>
<feature type="transmembrane region" description="Helical" evidence="7">
    <location>
        <begin position="70"/>
        <end position="87"/>
    </location>
</feature>
<evidence type="ECO:0000256" key="2">
    <source>
        <dbReference type="ARBA" id="ARBA00008806"/>
    </source>
</evidence>
<dbReference type="SUPFAM" id="SSF52540">
    <property type="entry name" value="P-loop containing nucleoside triphosphate hydrolases"/>
    <property type="match status" value="1"/>
</dbReference>
<comment type="subcellular location">
    <subcellularLocation>
        <location evidence="1">Cell membrane</location>
        <topology evidence="1">Multi-pass membrane protein</topology>
    </subcellularLocation>
</comment>
<evidence type="ECO:0000256" key="4">
    <source>
        <dbReference type="ARBA" id="ARBA00022692"/>
    </source>
</evidence>
<keyword evidence="4 7" id="KW-0812">Transmembrane</keyword>
<dbReference type="Proteomes" id="UP000073434">
    <property type="component" value="Unassembled WGS sequence"/>
</dbReference>
<accession>A0A116L227</accession>
<reference evidence="8 9" key="1">
    <citation type="submission" date="2016-02" db="EMBL/GenBank/DDBJ databases">
        <authorList>
            <consortium name="Pathogen Informatics"/>
        </authorList>
    </citation>
    <scope>NUCLEOTIDE SEQUENCE [LARGE SCALE GENOMIC DNA]</scope>
    <source>
        <strain evidence="8 9">LSS23</strain>
    </source>
</reference>
<dbReference type="NCBIfam" id="NF045973">
    <property type="entry name" value="conju_CD1115"/>
    <property type="match status" value="1"/>
</dbReference>
<dbReference type="AlphaFoldDB" id="A0A116L227"/>
<dbReference type="GO" id="GO:0005886">
    <property type="term" value="C:plasma membrane"/>
    <property type="evidence" value="ECO:0007669"/>
    <property type="project" value="UniProtKB-SubCell"/>
</dbReference>
<dbReference type="PROSITE" id="PS51257">
    <property type="entry name" value="PROKAR_LIPOPROTEIN"/>
    <property type="match status" value="1"/>
</dbReference>
<organism evidence="8 9">
    <name type="scientific">Streptococcus suis</name>
    <dbReference type="NCBI Taxonomy" id="1307"/>
    <lineage>
        <taxon>Bacteria</taxon>
        <taxon>Bacillati</taxon>
        <taxon>Bacillota</taxon>
        <taxon>Bacilli</taxon>
        <taxon>Lactobacillales</taxon>
        <taxon>Streptococcaceae</taxon>
        <taxon>Streptococcus</taxon>
    </lineage>
</organism>
<evidence type="ECO:0000256" key="3">
    <source>
        <dbReference type="ARBA" id="ARBA00022475"/>
    </source>
</evidence>
<protein>
    <submittedName>
        <fullName evidence="8">TraG protein</fullName>
    </submittedName>
</protein>
<keyword evidence="3" id="KW-1003">Cell membrane</keyword>
<keyword evidence="5 7" id="KW-1133">Transmembrane helix</keyword>
<proteinExistence type="inferred from homology"/>
<dbReference type="Pfam" id="PF02534">
    <property type="entry name" value="T4SS-DNA_transf"/>
    <property type="match status" value="1"/>
</dbReference>
<dbReference type="EMBL" id="FIFW01000014">
    <property type="protein sequence ID" value="CYU67932.1"/>
    <property type="molecule type" value="Genomic_DNA"/>
</dbReference>
<evidence type="ECO:0000313" key="8">
    <source>
        <dbReference type="EMBL" id="CYU67932.1"/>
    </source>
</evidence>
<dbReference type="InterPro" id="IPR027417">
    <property type="entry name" value="P-loop_NTPase"/>
</dbReference>
<evidence type="ECO:0000256" key="5">
    <source>
        <dbReference type="ARBA" id="ARBA00022989"/>
    </source>
</evidence>
<comment type="similarity">
    <text evidence="2">Belongs to the VirD4/TraG family.</text>
</comment>
<evidence type="ECO:0000256" key="6">
    <source>
        <dbReference type="ARBA" id="ARBA00023136"/>
    </source>
</evidence>
<dbReference type="Gene3D" id="3.40.50.300">
    <property type="entry name" value="P-loop containing nucleotide triphosphate hydrolases"/>
    <property type="match status" value="1"/>
</dbReference>
<gene>
    <name evidence="8" type="ORF">ERS132385_01421</name>
</gene>
<evidence type="ECO:0000313" key="9">
    <source>
        <dbReference type="Proteomes" id="UP000073434"/>
    </source>
</evidence>
<evidence type="ECO:0000256" key="7">
    <source>
        <dbReference type="SAM" id="Phobius"/>
    </source>
</evidence>
<dbReference type="CDD" id="cd01127">
    <property type="entry name" value="TrwB_TraG_TraD_VirD4"/>
    <property type="match status" value="2"/>
</dbReference>
<keyword evidence="6 7" id="KW-0472">Membrane</keyword>
<sequence length="466" mass="53733">MSITKVERRKFWPYALIGVIVAYACHWFFRVYEHSPVADSITDPFGLTRLDWVSQNWSSFPWINLDFSENSMMAGFFGFLAVTLFYMRKQTPGVYRYGEEHGSARYATQEEIDSLKDEIEDNNMLFSQRSGMGLFNKRLPFDRQINKNVLVIGGTGDWKTRSFVKPNALQRNSSYIFTDTKGLLVHELGKSFEDDEYQIKVFDVITFMNSNRFNVFRYMRSELDIDRVAEAIVTATKKSDHSGEDFWIQAQTLLMRALIGYLYFDSSLSGYVASLPMMADLVRNLKEKDGAESVVTILFQELENELPGNYACKQWALFNELFNGETRNSVYALVAAIVSVFDHDDVRRLVEDDDMEIGTWNIKKTAVFINIPEVNPAYQFLTSLLFSTIFEVTFKTADDILLGRRSDVSYPLHLQIEGDEIAQVGKIPNLPPVISVIRSREISLKLMIQSLSQLKKLYGRRYRNYS</sequence>
<dbReference type="PANTHER" id="PTHR37937:SF1">
    <property type="entry name" value="CONJUGATIVE TRANSFER: DNA TRANSPORT"/>
    <property type="match status" value="1"/>
</dbReference>
<evidence type="ECO:0000256" key="1">
    <source>
        <dbReference type="ARBA" id="ARBA00004651"/>
    </source>
</evidence>
<name>A0A116L227_STRSU</name>